<dbReference type="GO" id="GO:0030145">
    <property type="term" value="F:manganese ion binding"/>
    <property type="evidence" value="ECO:0007669"/>
    <property type="project" value="InterPro"/>
</dbReference>
<dbReference type="AlphaFoldDB" id="A0A1V6TD66"/>
<dbReference type="InterPro" id="IPR052433">
    <property type="entry name" value="X-Pro_dipept-like"/>
</dbReference>
<dbReference type="InterPro" id="IPR001131">
    <property type="entry name" value="Peptidase_M24B_aminopep-P_CS"/>
</dbReference>
<evidence type="ECO:0000256" key="2">
    <source>
        <dbReference type="ARBA" id="ARBA00001936"/>
    </source>
</evidence>
<evidence type="ECO:0000256" key="7">
    <source>
        <dbReference type="ARBA" id="ARBA00022670"/>
    </source>
</evidence>
<dbReference type="PANTHER" id="PTHR43226">
    <property type="entry name" value="XAA-PRO AMINOPEPTIDASE 3"/>
    <property type="match status" value="1"/>
</dbReference>
<evidence type="ECO:0000256" key="12">
    <source>
        <dbReference type="ARBA" id="ARBA00030849"/>
    </source>
</evidence>
<evidence type="ECO:0000256" key="8">
    <source>
        <dbReference type="ARBA" id="ARBA00022723"/>
    </source>
</evidence>
<dbReference type="Proteomes" id="UP000191342">
    <property type="component" value="Unassembled WGS sequence"/>
</dbReference>
<evidence type="ECO:0000256" key="1">
    <source>
        <dbReference type="ARBA" id="ARBA00001424"/>
    </source>
</evidence>
<comment type="similarity">
    <text evidence="4 14">Belongs to the peptidase M24B family.</text>
</comment>
<sequence>MRANSGAQGSAAQDVMINPLDSYNIRVVTPTSCDKYPGRYTSPYSAHRKVGMSSFALLCLTYLFATPLNRDRPLSPAKHHARNVARKLGASSGLIFLSGQPTINLRDSDQSRPFRQRRYFYYLSGVDEPDCSLTYDIEQDLLTLYVPDFDLHRAIWMGPTLSREDAQDRYDVDHVRYHASLKYELQAWLDERKQGSELYLIHDSEKPEHLPKDLPLNLEQLRPAMDTARGVKDEYEIRMIRQANKVSGLAHRRILESIQSMSNESQIEGSFLNTCISHGARNQAYQIIAASGPNAAVLHYDRNNETLHKKPLVCLDAGAEWNCYASDVTRTFPLTGEWPSDYVRNIYKLVERMQEECIRLIRKGTRYLSLHNLAHDIAIEGLLALGVFKNGTNLEIRQSGASKVFFPHGLGHHVGLEVHDVSERSIMALQRSDELPYRPILNSTCLSPCTLSAPLLEEGMVVTVEPGLYFSPLAMANARHQPYARYIDFDVAEKYVHIGGVRIEDDILVTATGYENLTTAPKGEEMLAIIRGSA</sequence>
<evidence type="ECO:0000256" key="3">
    <source>
        <dbReference type="ARBA" id="ARBA00002443"/>
    </source>
</evidence>
<comment type="catalytic activity">
    <reaction evidence="1">
        <text>Release of any N-terminal amino acid, including proline, that is linked to proline, even from a dipeptide or tripeptide.</text>
        <dbReference type="EC" id="3.4.11.9"/>
    </reaction>
</comment>
<comment type="function">
    <text evidence="3">Catalyzes the removal of a penultimate prolyl residue from the N-termini of peptides.</text>
</comment>
<dbReference type="SUPFAM" id="SSF53092">
    <property type="entry name" value="Creatinase/prolidase N-terminal domain"/>
    <property type="match status" value="1"/>
</dbReference>
<dbReference type="GO" id="GO:0070006">
    <property type="term" value="F:metalloaminopeptidase activity"/>
    <property type="evidence" value="ECO:0007669"/>
    <property type="project" value="InterPro"/>
</dbReference>
<dbReference type="PANTHER" id="PTHR43226:SF3">
    <property type="entry name" value="XAA-PRO AMINOPEPTIDASE AN0832-RELATED"/>
    <property type="match status" value="1"/>
</dbReference>
<dbReference type="OrthoDB" id="10261878at2759"/>
<dbReference type="STRING" id="254877.A0A1V6TD66"/>
<evidence type="ECO:0000256" key="10">
    <source>
        <dbReference type="ARBA" id="ARBA00023049"/>
    </source>
</evidence>
<dbReference type="InterPro" id="IPR007865">
    <property type="entry name" value="Aminopep_P_N"/>
</dbReference>
<evidence type="ECO:0000256" key="11">
    <source>
        <dbReference type="ARBA" id="ARBA00023211"/>
    </source>
</evidence>
<dbReference type="EC" id="3.4.11.9" evidence="5"/>
<dbReference type="GO" id="GO:0006508">
    <property type="term" value="P:proteolysis"/>
    <property type="evidence" value="ECO:0007669"/>
    <property type="project" value="UniProtKB-KW"/>
</dbReference>
<dbReference type="InterPro" id="IPR036005">
    <property type="entry name" value="Creatinase/aminopeptidase-like"/>
</dbReference>
<keyword evidence="8 14" id="KW-0479">Metal-binding</keyword>
<feature type="domain" description="Aminopeptidase P N-terminal" evidence="15">
    <location>
        <begin position="75"/>
        <end position="205"/>
    </location>
</feature>
<evidence type="ECO:0000256" key="9">
    <source>
        <dbReference type="ARBA" id="ARBA00022801"/>
    </source>
</evidence>
<evidence type="ECO:0000256" key="6">
    <source>
        <dbReference type="ARBA" id="ARBA00022438"/>
    </source>
</evidence>
<dbReference type="InterPro" id="IPR029149">
    <property type="entry name" value="Creatin/AminoP/Spt16_N"/>
</dbReference>
<keyword evidence="6" id="KW-0031">Aminopeptidase</keyword>
<keyword evidence="11" id="KW-0464">Manganese</keyword>
<dbReference type="InterPro" id="IPR000994">
    <property type="entry name" value="Pept_M24"/>
</dbReference>
<dbReference type="PROSITE" id="PS00491">
    <property type="entry name" value="PROLINE_PEPTIDASE"/>
    <property type="match status" value="1"/>
</dbReference>
<dbReference type="Gene3D" id="3.90.230.10">
    <property type="entry name" value="Creatinase/methionine aminopeptidase superfamily"/>
    <property type="match status" value="1"/>
</dbReference>
<dbReference type="SUPFAM" id="SSF55920">
    <property type="entry name" value="Creatinase/aminopeptidase"/>
    <property type="match status" value="1"/>
</dbReference>
<evidence type="ECO:0000313" key="16">
    <source>
        <dbReference type="EMBL" id="OQE23513.1"/>
    </source>
</evidence>
<keyword evidence="10" id="KW-0482">Metalloprotease</keyword>
<dbReference type="Gene3D" id="3.40.350.10">
    <property type="entry name" value="Creatinase/prolidase N-terminal domain"/>
    <property type="match status" value="1"/>
</dbReference>
<protein>
    <recommendedName>
        <fullName evidence="5">Xaa-Pro aminopeptidase</fullName>
        <ecNumber evidence="5">3.4.11.9</ecNumber>
    </recommendedName>
    <alternativeName>
        <fullName evidence="12">Aminoacylproline aminopeptidase</fullName>
    </alternativeName>
    <alternativeName>
        <fullName evidence="13">Prolidase</fullName>
    </alternativeName>
</protein>
<dbReference type="SMART" id="SM01011">
    <property type="entry name" value="AMP_N"/>
    <property type="match status" value="1"/>
</dbReference>
<reference evidence="17" key="1">
    <citation type="journal article" date="2017" name="Nat. Microbiol.">
        <title>Global analysis of biosynthetic gene clusters reveals vast potential of secondary metabolite production in Penicillium species.</title>
        <authorList>
            <person name="Nielsen J.C."/>
            <person name="Grijseels S."/>
            <person name="Prigent S."/>
            <person name="Ji B."/>
            <person name="Dainat J."/>
            <person name="Nielsen K.F."/>
            <person name="Frisvad J.C."/>
            <person name="Workman M."/>
            <person name="Nielsen J."/>
        </authorList>
    </citation>
    <scope>NUCLEOTIDE SEQUENCE [LARGE SCALE GENOMIC DNA]</scope>
    <source>
        <strain evidence="17">IBT 14082</strain>
    </source>
</reference>
<dbReference type="EMBL" id="MLQL01000011">
    <property type="protein sequence ID" value="OQE23513.1"/>
    <property type="molecule type" value="Genomic_DNA"/>
</dbReference>
<evidence type="ECO:0000256" key="14">
    <source>
        <dbReference type="RuleBase" id="RU000590"/>
    </source>
</evidence>
<dbReference type="Pfam" id="PF00557">
    <property type="entry name" value="Peptidase_M24"/>
    <property type="match status" value="1"/>
</dbReference>
<gene>
    <name evidence="16" type="ORF">PENFLA_c011G10222</name>
</gene>
<evidence type="ECO:0000256" key="4">
    <source>
        <dbReference type="ARBA" id="ARBA00008766"/>
    </source>
</evidence>
<evidence type="ECO:0000259" key="15">
    <source>
        <dbReference type="SMART" id="SM01011"/>
    </source>
</evidence>
<dbReference type="Pfam" id="PF05195">
    <property type="entry name" value="AMP_N"/>
    <property type="match status" value="1"/>
</dbReference>
<organism evidence="16 17">
    <name type="scientific">Penicillium flavigenum</name>
    <dbReference type="NCBI Taxonomy" id="254877"/>
    <lineage>
        <taxon>Eukaryota</taxon>
        <taxon>Fungi</taxon>
        <taxon>Dikarya</taxon>
        <taxon>Ascomycota</taxon>
        <taxon>Pezizomycotina</taxon>
        <taxon>Eurotiomycetes</taxon>
        <taxon>Eurotiomycetidae</taxon>
        <taxon>Eurotiales</taxon>
        <taxon>Aspergillaceae</taxon>
        <taxon>Penicillium</taxon>
    </lineage>
</organism>
<comment type="caution">
    <text evidence="16">The sequence shown here is derived from an EMBL/GenBank/DDBJ whole genome shotgun (WGS) entry which is preliminary data.</text>
</comment>
<keyword evidence="7" id="KW-0645">Protease</keyword>
<keyword evidence="9" id="KW-0378">Hydrolase</keyword>
<dbReference type="CDD" id="cd01087">
    <property type="entry name" value="Prolidase"/>
    <property type="match status" value="1"/>
</dbReference>
<name>A0A1V6TD66_9EURO</name>
<comment type="cofactor">
    <cofactor evidence="2">
        <name>Mn(2+)</name>
        <dbReference type="ChEBI" id="CHEBI:29035"/>
    </cofactor>
</comment>
<evidence type="ECO:0000313" key="17">
    <source>
        <dbReference type="Proteomes" id="UP000191342"/>
    </source>
</evidence>
<accession>A0A1V6TD66</accession>
<evidence type="ECO:0000256" key="13">
    <source>
        <dbReference type="ARBA" id="ARBA00032413"/>
    </source>
</evidence>
<keyword evidence="17" id="KW-1185">Reference proteome</keyword>
<evidence type="ECO:0000256" key="5">
    <source>
        <dbReference type="ARBA" id="ARBA00012574"/>
    </source>
</evidence>
<proteinExistence type="inferred from homology"/>